<reference evidence="2 3" key="2">
    <citation type="journal article" date="2015" name="Stand. Genomic Sci.">
        <title>Draft genome sequence of Cellulomonas carbonis T26(T) and comparative analysis of six Cellulomonas genomes.</title>
        <authorList>
            <person name="Zhuang W."/>
            <person name="Zhang S."/>
            <person name="Xia X."/>
            <person name="Wang G."/>
        </authorList>
    </citation>
    <scope>NUCLEOTIDE SEQUENCE [LARGE SCALE GENOMIC DNA]</scope>
    <source>
        <strain evidence="2 3">T26</strain>
    </source>
</reference>
<feature type="compositionally biased region" description="Low complexity" evidence="1">
    <location>
        <begin position="263"/>
        <end position="274"/>
    </location>
</feature>
<accession>A0A0A0BU97</accession>
<sequence>MTHVGPAGPPVWASVTGAALGVVVDLVARLRRGRPLHPQGLVLRGRVVRDGTGHTERSGAAWVDEPGESDVVVRLSRGGGLPRWFPDVAGLAWRADDGDVLLSSPLGRAPVLRLVPFLRRRHGRTSYSSLLPYESDAGPVMLLAEPLVGRALPTGREALADALAAEPLVLRLSWARTDSPWRAFGRLEARVDREVRRADPGAPAPDTTLRLDPLRTPPGLRTYPWVEALRRPAYGAARRHPVAPDGARDAPADRPDRPDRAPARASGPAPTAARTEPDRRAT</sequence>
<dbReference type="Proteomes" id="UP000029839">
    <property type="component" value="Unassembled WGS sequence"/>
</dbReference>
<feature type="region of interest" description="Disordered" evidence="1">
    <location>
        <begin position="197"/>
        <end position="217"/>
    </location>
</feature>
<keyword evidence="3" id="KW-1185">Reference proteome</keyword>
<proteinExistence type="predicted"/>
<dbReference type="EMBL" id="AXCY01000027">
    <property type="protein sequence ID" value="KGM11227.1"/>
    <property type="molecule type" value="Genomic_DNA"/>
</dbReference>
<comment type="caution">
    <text evidence="2">The sequence shown here is derived from an EMBL/GenBank/DDBJ whole genome shotgun (WGS) entry which is preliminary data.</text>
</comment>
<feature type="region of interest" description="Disordered" evidence="1">
    <location>
        <begin position="236"/>
        <end position="282"/>
    </location>
</feature>
<evidence type="ECO:0000313" key="3">
    <source>
        <dbReference type="Proteomes" id="UP000029839"/>
    </source>
</evidence>
<organism evidence="2 3">
    <name type="scientific">Cellulomonas carbonis T26</name>
    <dbReference type="NCBI Taxonomy" id="947969"/>
    <lineage>
        <taxon>Bacteria</taxon>
        <taxon>Bacillati</taxon>
        <taxon>Actinomycetota</taxon>
        <taxon>Actinomycetes</taxon>
        <taxon>Micrococcales</taxon>
        <taxon>Cellulomonadaceae</taxon>
        <taxon>Cellulomonas</taxon>
    </lineage>
</organism>
<reference evidence="2 3" key="1">
    <citation type="submission" date="2013-08" db="EMBL/GenBank/DDBJ databases">
        <title>Genome sequencing of Cellulomonas carbonis T26.</title>
        <authorList>
            <person name="Chen F."/>
            <person name="Li Y."/>
            <person name="Wang G."/>
        </authorList>
    </citation>
    <scope>NUCLEOTIDE SEQUENCE [LARGE SCALE GENOMIC DNA]</scope>
    <source>
        <strain evidence="2 3">T26</strain>
    </source>
</reference>
<evidence type="ECO:0000313" key="2">
    <source>
        <dbReference type="EMBL" id="KGM11227.1"/>
    </source>
</evidence>
<gene>
    <name evidence="2" type="ORF">N868_11470</name>
</gene>
<evidence type="ECO:0000256" key="1">
    <source>
        <dbReference type="SAM" id="MobiDB-lite"/>
    </source>
</evidence>
<feature type="compositionally biased region" description="Basic and acidic residues" evidence="1">
    <location>
        <begin position="246"/>
        <end position="262"/>
    </location>
</feature>
<name>A0A0A0BU97_9CELL</name>
<protein>
    <submittedName>
        <fullName evidence="2">Phosphodiesterase</fullName>
    </submittedName>
</protein>
<dbReference type="AlphaFoldDB" id="A0A0A0BU97"/>